<proteinExistence type="predicted"/>
<keyword evidence="2" id="KW-1133">Transmembrane helix</keyword>
<feature type="transmembrane region" description="Helical" evidence="2">
    <location>
        <begin position="361"/>
        <end position="379"/>
    </location>
</feature>
<feature type="transmembrane region" description="Helical" evidence="2">
    <location>
        <begin position="425"/>
        <end position="445"/>
    </location>
</feature>
<feature type="transmembrane region" description="Helical" evidence="2">
    <location>
        <begin position="49"/>
        <end position="70"/>
    </location>
</feature>
<evidence type="ECO:0000313" key="3">
    <source>
        <dbReference type="EMBL" id="KAF0699745.1"/>
    </source>
</evidence>
<dbReference type="EMBL" id="VJMH01005157">
    <property type="protein sequence ID" value="KAF0699745.1"/>
    <property type="molecule type" value="Genomic_DNA"/>
</dbReference>
<dbReference type="AlphaFoldDB" id="A0A485KNM6"/>
<keyword evidence="5" id="KW-1185">Reference proteome</keyword>
<dbReference type="OrthoDB" id="71362at2759"/>
<organism evidence="4 5">
    <name type="scientific">Aphanomyces stellatus</name>
    <dbReference type="NCBI Taxonomy" id="120398"/>
    <lineage>
        <taxon>Eukaryota</taxon>
        <taxon>Sar</taxon>
        <taxon>Stramenopiles</taxon>
        <taxon>Oomycota</taxon>
        <taxon>Saprolegniomycetes</taxon>
        <taxon>Saprolegniales</taxon>
        <taxon>Verrucalvaceae</taxon>
        <taxon>Aphanomyces</taxon>
    </lineage>
</organism>
<dbReference type="EMBL" id="CAADRA010005178">
    <property type="protein sequence ID" value="VFT86593.1"/>
    <property type="molecule type" value="Genomic_DNA"/>
</dbReference>
<evidence type="ECO:0000313" key="5">
    <source>
        <dbReference type="Proteomes" id="UP000332933"/>
    </source>
</evidence>
<evidence type="ECO:0000313" key="4">
    <source>
        <dbReference type="EMBL" id="VFT86593.1"/>
    </source>
</evidence>
<sequence length="656" mass="71377">MSKTLSHFSKKLSSVLPEWGPSTDPHSSSGRSNPRKHDVPSVLGSFVRIASNLVAAGLVLLSLITVLVLVNTGMFHRRVLINDLSYDPTYFYAYGQSCRLDDQGFIANTCAAVETHTMTQAAWTAAGVTLARQWLANASSPMFVTTCIEGPPDDESAWAALVFVAGYDAFPECQPPGGAQEIAGLAMSETTIRDDYPTGAYVLTVYADKTMHDSIEHVNSDGTTDVVIAYTNHSLISVDGIVTLDLIGINTVEHSLPLGRRYMVTAFAYETVMDITSRLDASVPWWNVGRESKKAISISWDTGHDVAHSSELVAIQVALSVGALLLLSSDIYLTIQGLRGYLLHKPVMTYDLLAGLERRKVLLLVVGLGALPSLLYADVARIYYSTASGNLIWYLSTILVGIFVVFSSLFGLTLLQLVPAPTTKLIPFSPALYAYGTITAIVVVWDSQYADLANAFNSAPFTLAFNVSGVFRPSGAYATAGIPTVLDLMAWQTVASMGICLAVSIAYEGLWRRLTYGHVFTDVGWTQSNAFLKYCGMPHWISGLPLDQLSAIKIGHKLFCKPSTQAVLGYASLVTERPTPAAAMAVTQRGDDAKDQRMHLVGIYALAPVLGHLCRCLPRWLQPWVHGTVEKNAFTHTKDERIGHQAYYHHRGTCAN</sequence>
<keyword evidence="2" id="KW-0812">Transmembrane</keyword>
<gene>
    <name evidence="4" type="primary">Aste57867_9714</name>
    <name evidence="3" type="ORF">As57867_009676</name>
    <name evidence="4" type="ORF">ASTE57867_9714</name>
</gene>
<feature type="transmembrane region" description="Helical" evidence="2">
    <location>
        <begin position="391"/>
        <end position="418"/>
    </location>
</feature>
<feature type="region of interest" description="Disordered" evidence="1">
    <location>
        <begin position="16"/>
        <end position="36"/>
    </location>
</feature>
<protein>
    <submittedName>
        <fullName evidence="4">Aste57867_9714 protein</fullName>
    </submittedName>
</protein>
<evidence type="ECO:0000256" key="2">
    <source>
        <dbReference type="SAM" id="Phobius"/>
    </source>
</evidence>
<accession>A0A485KNM6</accession>
<reference evidence="3" key="2">
    <citation type="submission" date="2019-06" db="EMBL/GenBank/DDBJ databases">
        <title>Genomics analysis of Aphanomyces spp. identifies a new class of oomycete effector associated with host adaptation.</title>
        <authorList>
            <person name="Gaulin E."/>
        </authorList>
    </citation>
    <scope>NUCLEOTIDE SEQUENCE</scope>
    <source>
        <strain evidence="3">CBS 578.67</strain>
    </source>
</reference>
<reference evidence="4 5" key="1">
    <citation type="submission" date="2019-03" db="EMBL/GenBank/DDBJ databases">
        <authorList>
            <person name="Gaulin E."/>
            <person name="Dumas B."/>
        </authorList>
    </citation>
    <scope>NUCLEOTIDE SEQUENCE [LARGE SCALE GENOMIC DNA]</scope>
    <source>
        <strain evidence="4">CBS 568.67</strain>
    </source>
</reference>
<keyword evidence="2" id="KW-0472">Membrane</keyword>
<feature type="transmembrane region" description="Helical" evidence="2">
    <location>
        <begin position="489"/>
        <end position="507"/>
    </location>
</feature>
<dbReference type="Proteomes" id="UP000332933">
    <property type="component" value="Unassembled WGS sequence"/>
</dbReference>
<name>A0A485KNM6_9STRA</name>
<evidence type="ECO:0000256" key="1">
    <source>
        <dbReference type="SAM" id="MobiDB-lite"/>
    </source>
</evidence>